<feature type="compositionally biased region" description="Basic and acidic residues" evidence="1">
    <location>
        <begin position="376"/>
        <end position="391"/>
    </location>
</feature>
<dbReference type="PANTHER" id="PTHR39614:SF2">
    <property type="entry name" value="INTEGRAL MEMBRANE PROTEIN"/>
    <property type="match status" value="1"/>
</dbReference>
<evidence type="ECO:0000256" key="1">
    <source>
        <dbReference type="SAM" id="MobiDB-lite"/>
    </source>
</evidence>
<name>A0A1C1CGB8_9EURO</name>
<feature type="transmembrane region" description="Helical" evidence="2">
    <location>
        <begin position="138"/>
        <end position="160"/>
    </location>
</feature>
<dbReference type="VEuPathDB" id="FungiDB:G647_01837"/>
<evidence type="ECO:0000256" key="2">
    <source>
        <dbReference type="SAM" id="Phobius"/>
    </source>
</evidence>
<dbReference type="VEuPathDB" id="FungiDB:CLCR_03496"/>
<dbReference type="EMBL" id="LGRB01000013">
    <property type="protein sequence ID" value="OCT47548.1"/>
    <property type="molecule type" value="Genomic_DNA"/>
</dbReference>
<evidence type="ECO:0000313" key="5">
    <source>
        <dbReference type="Proteomes" id="UP000094526"/>
    </source>
</evidence>
<proteinExistence type="predicted"/>
<dbReference type="InterPro" id="IPR049326">
    <property type="entry name" value="Rhodopsin_dom_fungi"/>
</dbReference>
<accession>A0A1C1CGB8</accession>
<feature type="transmembrane region" description="Helical" evidence="2">
    <location>
        <begin position="180"/>
        <end position="208"/>
    </location>
</feature>
<feature type="transmembrane region" description="Helical" evidence="2">
    <location>
        <begin position="109"/>
        <end position="126"/>
    </location>
</feature>
<sequence>MSTAPDGPPPPTLGPRPYHYTADDHRGVVLTISILFVVYSLMVLAMRLASKYRNMGVEDWLAVAATTLALPHFIAIMIATVDGGFGSSYTVLSGQDTHMIARSLRAGDVFFLLALFVGKCSAIWLCRRLFALGQHRNLLFCEVTMALCALWCVGSIIAVTTGCTSTEVIRAVQERCSGLVTRWIVIGLFDALLEFLILGLSIIVILPLHMSVQRKVQASLCFFLRLPIIILICLQIKYVADFDTASNAGIALTRPILLRQSEVLYSLLSAAIPALNQYLRKFDTTQATVFGYNANTHGSTGRSGAYQMDSLHAGQRSKSGNSNANTKNYSQAGTDEATDDDQGMGKSTGINFVPANHAQYHASVEGPQSEGFANDGRSHASHEDGSLGRHNSDEFIIRKDVEYTVRHEDR</sequence>
<feature type="region of interest" description="Disordered" evidence="1">
    <location>
        <begin position="366"/>
        <end position="391"/>
    </location>
</feature>
<evidence type="ECO:0000313" key="4">
    <source>
        <dbReference type="EMBL" id="OCT47548.1"/>
    </source>
</evidence>
<feature type="region of interest" description="Disordered" evidence="1">
    <location>
        <begin position="313"/>
        <end position="351"/>
    </location>
</feature>
<keyword evidence="2" id="KW-1133">Transmembrane helix</keyword>
<evidence type="ECO:0000259" key="3">
    <source>
        <dbReference type="Pfam" id="PF20684"/>
    </source>
</evidence>
<feature type="transmembrane region" description="Helical" evidence="2">
    <location>
        <begin position="27"/>
        <end position="48"/>
    </location>
</feature>
<dbReference type="eggNOG" id="ENOG502SMZV">
    <property type="taxonomic scope" value="Eukaryota"/>
</dbReference>
<dbReference type="OrthoDB" id="3918601at2759"/>
<feature type="transmembrane region" description="Helical" evidence="2">
    <location>
        <begin position="220"/>
        <end position="240"/>
    </location>
</feature>
<feature type="domain" description="Rhodopsin" evidence="3">
    <location>
        <begin position="47"/>
        <end position="281"/>
    </location>
</feature>
<keyword evidence="5" id="KW-1185">Reference proteome</keyword>
<dbReference type="Pfam" id="PF20684">
    <property type="entry name" value="Fung_rhodopsin"/>
    <property type="match status" value="1"/>
</dbReference>
<reference evidence="5" key="1">
    <citation type="submission" date="2015-07" db="EMBL/GenBank/DDBJ databases">
        <authorList>
            <person name="Teixeira M.M."/>
            <person name="Souza R.C."/>
            <person name="Almeida L.G."/>
            <person name="Vicente V.A."/>
            <person name="de Hoog S."/>
            <person name="Bocca A.L."/>
            <person name="de Almeida S.R."/>
            <person name="Vasconcelos A.T."/>
            <person name="Felipe M.S."/>
        </authorList>
    </citation>
    <scope>NUCLEOTIDE SEQUENCE [LARGE SCALE GENOMIC DNA]</scope>
    <source>
        <strain evidence="5">KSF</strain>
    </source>
</reference>
<keyword evidence="2" id="KW-0812">Transmembrane</keyword>
<dbReference type="PANTHER" id="PTHR39614">
    <property type="entry name" value="INTEGRAL MEMBRANE PROTEIN"/>
    <property type="match status" value="1"/>
</dbReference>
<dbReference type="STRING" id="86049.A0A1C1CGB8"/>
<keyword evidence="2" id="KW-0472">Membrane</keyword>
<feature type="compositionally biased region" description="Polar residues" evidence="1">
    <location>
        <begin position="316"/>
        <end position="333"/>
    </location>
</feature>
<comment type="caution">
    <text evidence="4">The sequence shown here is derived from an EMBL/GenBank/DDBJ whole genome shotgun (WGS) entry which is preliminary data.</text>
</comment>
<protein>
    <recommendedName>
        <fullName evidence="3">Rhodopsin domain-containing protein</fullName>
    </recommendedName>
</protein>
<organism evidence="4 5">
    <name type="scientific">Cladophialophora carrionii</name>
    <dbReference type="NCBI Taxonomy" id="86049"/>
    <lineage>
        <taxon>Eukaryota</taxon>
        <taxon>Fungi</taxon>
        <taxon>Dikarya</taxon>
        <taxon>Ascomycota</taxon>
        <taxon>Pezizomycotina</taxon>
        <taxon>Eurotiomycetes</taxon>
        <taxon>Chaetothyriomycetidae</taxon>
        <taxon>Chaetothyriales</taxon>
        <taxon>Herpotrichiellaceae</taxon>
        <taxon>Cladophialophora</taxon>
    </lineage>
</organism>
<dbReference type="Proteomes" id="UP000094526">
    <property type="component" value="Unassembled WGS sequence"/>
</dbReference>
<dbReference type="AlphaFoldDB" id="A0A1C1CGB8"/>
<feature type="transmembrane region" description="Helical" evidence="2">
    <location>
        <begin position="60"/>
        <end position="81"/>
    </location>
</feature>
<gene>
    <name evidence="4" type="ORF">CLCR_03496</name>
</gene>